<keyword evidence="2" id="KW-1185">Reference proteome</keyword>
<gene>
    <name evidence="1" type="ORF">FGO68_gene13558</name>
</gene>
<name>A0A8J8NPQ9_HALGN</name>
<dbReference type="AlphaFoldDB" id="A0A8J8NPQ9"/>
<dbReference type="Proteomes" id="UP000785679">
    <property type="component" value="Unassembled WGS sequence"/>
</dbReference>
<dbReference type="EMBL" id="RRYP01010866">
    <property type="protein sequence ID" value="TNV78114.1"/>
    <property type="molecule type" value="Genomic_DNA"/>
</dbReference>
<comment type="caution">
    <text evidence="1">The sequence shown here is derived from an EMBL/GenBank/DDBJ whole genome shotgun (WGS) entry which is preliminary data.</text>
</comment>
<evidence type="ECO:0000313" key="2">
    <source>
        <dbReference type="Proteomes" id="UP000785679"/>
    </source>
</evidence>
<sequence>MVEVVILEHAEILLVKEAKRKESTCLCNPQRNLESKRNSKGHVLANHSQCYRSRIPTSQPLQFTHLE</sequence>
<proteinExistence type="predicted"/>
<protein>
    <submittedName>
        <fullName evidence="1">Uncharacterized protein</fullName>
    </submittedName>
</protein>
<evidence type="ECO:0000313" key="1">
    <source>
        <dbReference type="EMBL" id="TNV78114.1"/>
    </source>
</evidence>
<organism evidence="1 2">
    <name type="scientific">Halteria grandinella</name>
    <dbReference type="NCBI Taxonomy" id="5974"/>
    <lineage>
        <taxon>Eukaryota</taxon>
        <taxon>Sar</taxon>
        <taxon>Alveolata</taxon>
        <taxon>Ciliophora</taxon>
        <taxon>Intramacronucleata</taxon>
        <taxon>Spirotrichea</taxon>
        <taxon>Stichotrichia</taxon>
        <taxon>Sporadotrichida</taxon>
        <taxon>Halteriidae</taxon>
        <taxon>Halteria</taxon>
    </lineage>
</organism>
<accession>A0A8J8NPQ9</accession>
<reference evidence="1" key="1">
    <citation type="submission" date="2019-06" db="EMBL/GenBank/DDBJ databases">
        <authorList>
            <person name="Zheng W."/>
        </authorList>
    </citation>
    <scope>NUCLEOTIDE SEQUENCE</scope>
    <source>
        <strain evidence="1">QDHG01</strain>
    </source>
</reference>